<name>A0A8E6B4D1_9BACT</name>
<organism evidence="2 3">
    <name type="scientific">Telmatocola sphagniphila</name>
    <dbReference type="NCBI Taxonomy" id="1123043"/>
    <lineage>
        <taxon>Bacteria</taxon>
        <taxon>Pseudomonadati</taxon>
        <taxon>Planctomycetota</taxon>
        <taxon>Planctomycetia</taxon>
        <taxon>Gemmatales</taxon>
        <taxon>Gemmataceae</taxon>
    </lineage>
</organism>
<dbReference type="Proteomes" id="UP000676194">
    <property type="component" value="Chromosome"/>
</dbReference>
<protein>
    <submittedName>
        <fullName evidence="2">Uncharacterized protein</fullName>
    </submittedName>
</protein>
<dbReference type="RefSeq" id="WP_213495805.1">
    <property type="nucleotide sequence ID" value="NZ_CP074694.1"/>
</dbReference>
<sequence>MGLGVFICVYAGIFGKDEPSLEGLKVIGSGEKYSIYFTNVPLWLSFVNRVFLILALEALLTSIFGSGFLQLADNKSFVLCCWIIGPPVAILVSLYLSPSRLVVDLERKTLCVLNKYSSYETIPLSWCRSIDVLDESIIKSDRSDDENIFRYIINLTWHDRDGTSCKLNLKVYTDSALAQAICEELKAMIPMT</sequence>
<gene>
    <name evidence="2" type="ORF">KIH39_22975</name>
</gene>
<evidence type="ECO:0000256" key="1">
    <source>
        <dbReference type="SAM" id="Phobius"/>
    </source>
</evidence>
<evidence type="ECO:0000313" key="3">
    <source>
        <dbReference type="Proteomes" id="UP000676194"/>
    </source>
</evidence>
<keyword evidence="1" id="KW-1133">Transmembrane helix</keyword>
<reference evidence="2" key="1">
    <citation type="submission" date="2021-05" db="EMBL/GenBank/DDBJ databases">
        <title>Complete genome sequence of the cellulolytic planctomycete Telmatocola sphagniphila SP2T and characterization of the first cellulase from planctomycetes.</title>
        <authorList>
            <person name="Rakitin A.L."/>
            <person name="Beletsky A.V."/>
            <person name="Naumoff D.G."/>
            <person name="Kulichevskaya I.S."/>
            <person name="Mardanov A.V."/>
            <person name="Ravin N.V."/>
            <person name="Dedysh S.N."/>
        </authorList>
    </citation>
    <scope>NUCLEOTIDE SEQUENCE</scope>
    <source>
        <strain evidence="2">SP2T</strain>
    </source>
</reference>
<dbReference type="AlphaFoldDB" id="A0A8E6B4D1"/>
<dbReference type="EMBL" id="CP074694">
    <property type="protein sequence ID" value="QVL31677.1"/>
    <property type="molecule type" value="Genomic_DNA"/>
</dbReference>
<keyword evidence="3" id="KW-1185">Reference proteome</keyword>
<keyword evidence="1" id="KW-0812">Transmembrane</keyword>
<feature type="transmembrane region" description="Helical" evidence="1">
    <location>
        <begin position="50"/>
        <end position="69"/>
    </location>
</feature>
<evidence type="ECO:0000313" key="2">
    <source>
        <dbReference type="EMBL" id="QVL31677.1"/>
    </source>
</evidence>
<proteinExistence type="predicted"/>
<keyword evidence="1" id="KW-0472">Membrane</keyword>
<feature type="transmembrane region" description="Helical" evidence="1">
    <location>
        <begin position="76"/>
        <end position="96"/>
    </location>
</feature>
<dbReference type="KEGG" id="tsph:KIH39_22975"/>
<accession>A0A8E6B4D1</accession>